<dbReference type="InterPro" id="IPR039532">
    <property type="entry name" value="TetR_C_Firmicutes"/>
</dbReference>
<organism evidence="4 5">
    <name type="scientific">Salinicoccus siamensis</name>
    <dbReference type="NCBI Taxonomy" id="381830"/>
    <lineage>
        <taxon>Bacteria</taxon>
        <taxon>Bacillati</taxon>
        <taxon>Bacillota</taxon>
        <taxon>Bacilli</taxon>
        <taxon>Bacillales</taxon>
        <taxon>Staphylococcaceae</taxon>
        <taxon>Salinicoccus</taxon>
    </lineage>
</organism>
<dbReference type="PROSITE" id="PS50977">
    <property type="entry name" value="HTH_TETR_2"/>
    <property type="match status" value="1"/>
</dbReference>
<dbReference type="SUPFAM" id="SSF46689">
    <property type="entry name" value="Homeodomain-like"/>
    <property type="match status" value="1"/>
</dbReference>
<dbReference type="PANTHER" id="PTHR43479">
    <property type="entry name" value="ACREF/ENVCD OPERON REPRESSOR-RELATED"/>
    <property type="match status" value="1"/>
</dbReference>
<evidence type="ECO:0000256" key="2">
    <source>
        <dbReference type="PROSITE-ProRule" id="PRU00335"/>
    </source>
</evidence>
<evidence type="ECO:0000313" key="5">
    <source>
        <dbReference type="Proteomes" id="UP001589740"/>
    </source>
</evidence>
<evidence type="ECO:0000259" key="3">
    <source>
        <dbReference type="PROSITE" id="PS50977"/>
    </source>
</evidence>
<proteinExistence type="predicted"/>
<evidence type="ECO:0000256" key="1">
    <source>
        <dbReference type="ARBA" id="ARBA00023125"/>
    </source>
</evidence>
<reference evidence="4 5" key="1">
    <citation type="submission" date="2024-09" db="EMBL/GenBank/DDBJ databases">
        <authorList>
            <person name="Sun Q."/>
            <person name="Mori K."/>
        </authorList>
    </citation>
    <scope>NUCLEOTIDE SEQUENCE [LARGE SCALE GENOMIC DNA]</scope>
    <source>
        <strain evidence="4 5">JCM 12822</strain>
    </source>
</reference>
<dbReference type="InterPro" id="IPR050624">
    <property type="entry name" value="HTH-type_Tx_Regulator"/>
</dbReference>
<dbReference type="InterPro" id="IPR009057">
    <property type="entry name" value="Homeodomain-like_sf"/>
</dbReference>
<dbReference type="Pfam" id="PF14278">
    <property type="entry name" value="TetR_C_8"/>
    <property type="match status" value="1"/>
</dbReference>
<dbReference type="EMBL" id="JBHMAH010000011">
    <property type="protein sequence ID" value="MFB9860463.1"/>
    <property type="molecule type" value="Genomic_DNA"/>
</dbReference>
<sequence>MKKDLRVQKTLQSIDDAIIRLLKEKPFENITIKDISDEAMINRGTFYSHYSDKYELIESFQVALVSDIEELLYGNIVGESFSEIAESQVKETIVKVFEYLEENRIRVLTVANSVGTTEFAKYFSRHMYNFYKVKSEEFGVDLNSEGFTDYLITYVTNAHMGIFLKWLKNDCQESTEEMAGLIETFTINGVFKAIDI</sequence>
<keyword evidence="5" id="KW-1185">Reference proteome</keyword>
<accession>A0ABV5Z2Y9</accession>
<dbReference type="PANTHER" id="PTHR43479:SF7">
    <property type="entry name" value="TETR-FAMILY TRANSCRIPTIONAL REGULATOR"/>
    <property type="match status" value="1"/>
</dbReference>
<comment type="caution">
    <text evidence="4">The sequence shown here is derived from an EMBL/GenBank/DDBJ whole genome shotgun (WGS) entry which is preliminary data.</text>
</comment>
<feature type="DNA-binding region" description="H-T-H motif" evidence="2">
    <location>
        <begin position="31"/>
        <end position="50"/>
    </location>
</feature>
<feature type="domain" description="HTH tetR-type" evidence="3">
    <location>
        <begin position="8"/>
        <end position="68"/>
    </location>
</feature>
<name>A0ABV5Z2Y9_9STAP</name>
<evidence type="ECO:0000313" key="4">
    <source>
        <dbReference type="EMBL" id="MFB9860463.1"/>
    </source>
</evidence>
<dbReference type="InterPro" id="IPR001647">
    <property type="entry name" value="HTH_TetR"/>
</dbReference>
<dbReference type="Gene3D" id="1.10.357.10">
    <property type="entry name" value="Tetracycline Repressor, domain 2"/>
    <property type="match status" value="1"/>
</dbReference>
<dbReference type="RefSeq" id="WP_380570052.1">
    <property type="nucleotide sequence ID" value="NZ_JBHMAH010000011.1"/>
</dbReference>
<dbReference type="Proteomes" id="UP001589740">
    <property type="component" value="Unassembled WGS sequence"/>
</dbReference>
<gene>
    <name evidence="4" type="ORF">ACFFLE_04990</name>
</gene>
<protein>
    <submittedName>
        <fullName evidence="4">TetR/AcrR family transcriptional regulator</fullName>
    </submittedName>
</protein>
<keyword evidence="1 2" id="KW-0238">DNA-binding</keyword>
<dbReference type="Pfam" id="PF00440">
    <property type="entry name" value="TetR_N"/>
    <property type="match status" value="1"/>
</dbReference>